<dbReference type="PANTHER" id="PTHR12126">
    <property type="entry name" value="NADH-UBIQUINONE OXIDOREDUCTASE 39 KDA SUBUNIT-RELATED"/>
    <property type="match status" value="1"/>
</dbReference>
<gene>
    <name evidence="3" type="ORF">Cvel_16279</name>
</gene>
<dbReference type="InterPro" id="IPR051207">
    <property type="entry name" value="ComplexI_NDUFA9_subunit"/>
</dbReference>
<organism evidence="3">
    <name type="scientific">Chromera velia CCMP2878</name>
    <dbReference type="NCBI Taxonomy" id="1169474"/>
    <lineage>
        <taxon>Eukaryota</taxon>
        <taxon>Sar</taxon>
        <taxon>Alveolata</taxon>
        <taxon>Colpodellida</taxon>
        <taxon>Chromeraceae</taxon>
        <taxon>Chromera</taxon>
    </lineage>
</organism>
<accession>A0A0G4FBY4</accession>
<dbReference type="InterPro" id="IPR001509">
    <property type="entry name" value="Epimerase_deHydtase"/>
</dbReference>
<evidence type="ECO:0000313" key="3">
    <source>
        <dbReference type="EMBL" id="CEM10689.1"/>
    </source>
</evidence>
<keyword evidence="1" id="KW-0732">Signal</keyword>
<dbReference type="Pfam" id="PF01370">
    <property type="entry name" value="Epimerase"/>
    <property type="match status" value="1"/>
</dbReference>
<dbReference type="VEuPathDB" id="CryptoDB:Cvel_16279"/>
<dbReference type="EMBL" id="CDMZ01000271">
    <property type="protein sequence ID" value="CEM10689.1"/>
    <property type="molecule type" value="Genomic_DNA"/>
</dbReference>
<dbReference type="SUPFAM" id="SSF51735">
    <property type="entry name" value="NAD(P)-binding Rossmann-fold domains"/>
    <property type="match status" value="1"/>
</dbReference>
<dbReference type="PhylomeDB" id="A0A0G4FBY4"/>
<evidence type="ECO:0000256" key="1">
    <source>
        <dbReference type="SAM" id="SignalP"/>
    </source>
</evidence>
<dbReference type="PANTHER" id="PTHR12126:SF16">
    <property type="entry name" value="MIOREX COMPLEX COMPONENT 2"/>
    <property type="match status" value="1"/>
</dbReference>
<feature type="signal peptide" evidence="1">
    <location>
        <begin position="1"/>
        <end position="32"/>
    </location>
</feature>
<protein>
    <recommendedName>
        <fullName evidence="2">NAD-dependent epimerase/dehydratase domain-containing protein</fullName>
    </recommendedName>
</protein>
<dbReference type="InterPro" id="IPR036291">
    <property type="entry name" value="NAD(P)-bd_dom_sf"/>
</dbReference>
<dbReference type="GO" id="GO:0044877">
    <property type="term" value="F:protein-containing complex binding"/>
    <property type="evidence" value="ECO:0007669"/>
    <property type="project" value="TreeGrafter"/>
</dbReference>
<dbReference type="GO" id="GO:0005739">
    <property type="term" value="C:mitochondrion"/>
    <property type="evidence" value="ECO:0007669"/>
    <property type="project" value="TreeGrafter"/>
</dbReference>
<evidence type="ECO:0000259" key="2">
    <source>
        <dbReference type="Pfam" id="PF01370"/>
    </source>
</evidence>
<name>A0A0G4FBY4_9ALVE</name>
<reference evidence="3" key="1">
    <citation type="submission" date="2014-11" db="EMBL/GenBank/DDBJ databases">
        <authorList>
            <person name="Otto D Thomas"/>
            <person name="Naeem Raeece"/>
        </authorList>
    </citation>
    <scope>NUCLEOTIDE SEQUENCE</scope>
</reference>
<proteinExistence type="predicted"/>
<feature type="domain" description="NAD-dependent epimerase/dehydratase" evidence="2">
    <location>
        <begin position="47"/>
        <end position="126"/>
    </location>
</feature>
<dbReference type="Gene3D" id="3.40.50.720">
    <property type="entry name" value="NAD(P)-binding Rossmann-like Domain"/>
    <property type="match status" value="1"/>
</dbReference>
<dbReference type="AlphaFoldDB" id="A0A0G4FBY4"/>
<feature type="chain" id="PRO_5005188390" description="NAD-dependent epimerase/dehydratase domain-containing protein" evidence="1">
    <location>
        <begin position="33"/>
        <end position="326"/>
    </location>
</feature>
<sequence length="326" mass="34666">MGCKERGRLLPCRSSWGSGGILLLLLFTAAEAFSVGVGPDANRKARILVLGGTGFVGGKVCDEAAAAGMDVVAFSRRGRPKEETTAARADERHPGSITWKAGDAASPKDLEDLFRGDQFDAVVHAIGLLLDSESGFVDLNKLASGSGSVPSASSTYDRVTRQTALGALEKFHIHIANRKEEGSPLPGFPFLFISAAEAGWPDVPLGPQIESIAPPFLVKYLKAKRAVEFEMEAMNRKRAMGGGGIKSPLPRCVIFRPSLVWTPSRPQALLSVGPFYVGNALGVPFVDRPVTVEALAQAVTAAARLEEVQGVQRFPEIDKLSGQVSQ</sequence>